<feature type="compositionally biased region" description="Basic and acidic residues" evidence="1">
    <location>
        <begin position="7"/>
        <end position="21"/>
    </location>
</feature>
<dbReference type="EMBL" id="CAJMXA010004159">
    <property type="protein sequence ID" value="CAE6536095.1"/>
    <property type="molecule type" value="Genomic_DNA"/>
</dbReference>
<sequence>PTEDADRDTFSDRPRKELPNHLLGKEVECSMAMFLSPRSRVEQLSSP</sequence>
<organism evidence="2 3">
    <name type="scientific">Rhizoctonia solani</name>
    <dbReference type="NCBI Taxonomy" id="456999"/>
    <lineage>
        <taxon>Eukaryota</taxon>
        <taxon>Fungi</taxon>
        <taxon>Dikarya</taxon>
        <taxon>Basidiomycota</taxon>
        <taxon>Agaricomycotina</taxon>
        <taxon>Agaricomycetes</taxon>
        <taxon>Cantharellales</taxon>
        <taxon>Ceratobasidiaceae</taxon>
        <taxon>Rhizoctonia</taxon>
    </lineage>
</organism>
<name>A0A8H3HIZ4_9AGAM</name>
<evidence type="ECO:0000313" key="3">
    <source>
        <dbReference type="Proteomes" id="UP000663853"/>
    </source>
</evidence>
<proteinExistence type="predicted"/>
<comment type="caution">
    <text evidence="2">The sequence shown here is derived from an EMBL/GenBank/DDBJ whole genome shotgun (WGS) entry which is preliminary data.</text>
</comment>
<gene>
    <name evidence="2" type="ORF">RDB_LOCUS179584</name>
</gene>
<evidence type="ECO:0000313" key="2">
    <source>
        <dbReference type="EMBL" id="CAE6536095.1"/>
    </source>
</evidence>
<protein>
    <submittedName>
        <fullName evidence="2">Uncharacterized protein</fullName>
    </submittedName>
</protein>
<evidence type="ECO:0000256" key="1">
    <source>
        <dbReference type="SAM" id="MobiDB-lite"/>
    </source>
</evidence>
<reference evidence="2" key="1">
    <citation type="submission" date="2021-01" db="EMBL/GenBank/DDBJ databases">
        <authorList>
            <person name="Kaushik A."/>
        </authorList>
    </citation>
    <scope>NUCLEOTIDE SEQUENCE</scope>
    <source>
        <strain evidence="2">AG6-10EEA</strain>
    </source>
</reference>
<dbReference type="Proteomes" id="UP000663853">
    <property type="component" value="Unassembled WGS sequence"/>
</dbReference>
<accession>A0A8H3HIZ4</accession>
<feature type="non-terminal residue" evidence="2">
    <location>
        <position position="1"/>
    </location>
</feature>
<feature type="region of interest" description="Disordered" evidence="1">
    <location>
        <begin position="1"/>
        <end position="21"/>
    </location>
</feature>
<dbReference type="AlphaFoldDB" id="A0A8H3HIZ4"/>